<sequence>MLNSWEISRMCGWMQCSHQHVLTGSISNYKPEERNLHRQMFSMHVEGKEKERKGRETFTNHV</sequence>
<evidence type="ECO:0000313" key="2">
    <source>
        <dbReference type="Proteomes" id="UP000607653"/>
    </source>
</evidence>
<name>A0A822YWS5_NELNU</name>
<comment type="caution">
    <text evidence="1">The sequence shown here is derived from an EMBL/GenBank/DDBJ whole genome shotgun (WGS) entry which is preliminary data.</text>
</comment>
<reference evidence="1 2" key="1">
    <citation type="journal article" date="2020" name="Mol. Biol. Evol.">
        <title>Distinct Expression and Methylation Patterns for Genes with Different Fates following a Single Whole-Genome Duplication in Flowering Plants.</title>
        <authorList>
            <person name="Shi T."/>
            <person name="Rahmani R.S."/>
            <person name="Gugger P.F."/>
            <person name="Wang M."/>
            <person name="Li H."/>
            <person name="Zhang Y."/>
            <person name="Li Z."/>
            <person name="Wang Q."/>
            <person name="Van de Peer Y."/>
            <person name="Marchal K."/>
            <person name="Chen J."/>
        </authorList>
    </citation>
    <scope>NUCLEOTIDE SEQUENCE [LARGE SCALE GENOMIC DNA]</scope>
    <source>
        <tissue evidence="1">Leaf</tissue>
    </source>
</reference>
<organism evidence="1 2">
    <name type="scientific">Nelumbo nucifera</name>
    <name type="common">Sacred lotus</name>
    <dbReference type="NCBI Taxonomy" id="4432"/>
    <lineage>
        <taxon>Eukaryota</taxon>
        <taxon>Viridiplantae</taxon>
        <taxon>Streptophyta</taxon>
        <taxon>Embryophyta</taxon>
        <taxon>Tracheophyta</taxon>
        <taxon>Spermatophyta</taxon>
        <taxon>Magnoliopsida</taxon>
        <taxon>Proteales</taxon>
        <taxon>Nelumbonaceae</taxon>
        <taxon>Nelumbo</taxon>
    </lineage>
</organism>
<keyword evidence="2" id="KW-1185">Reference proteome</keyword>
<evidence type="ECO:0000313" key="1">
    <source>
        <dbReference type="EMBL" id="DAD35971.1"/>
    </source>
</evidence>
<dbReference type="EMBL" id="DUZY01000004">
    <property type="protein sequence ID" value="DAD35971.1"/>
    <property type="molecule type" value="Genomic_DNA"/>
</dbReference>
<proteinExistence type="predicted"/>
<protein>
    <submittedName>
        <fullName evidence="1">Uncharacterized protein</fullName>
    </submittedName>
</protein>
<dbReference type="AlphaFoldDB" id="A0A822YWS5"/>
<gene>
    <name evidence="1" type="ORF">HUJ06_006611</name>
</gene>
<accession>A0A822YWS5</accession>
<dbReference type="Proteomes" id="UP000607653">
    <property type="component" value="Unassembled WGS sequence"/>
</dbReference>